<feature type="disulfide bond" evidence="7">
    <location>
        <begin position="137"/>
        <end position="146"/>
    </location>
</feature>
<dbReference type="FunFam" id="2.10.25.10:FF:000230">
    <property type="entry name" value="Delta-like protein"/>
    <property type="match status" value="1"/>
</dbReference>
<name>A0A6P8IB48_ACTTE</name>
<proteinExistence type="inferred from homology"/>
<comment type="caution">
    <text evidence="7">Lacks conserved residue(s) required for the propagation of feature annotation.</text>
</comment>
<feature type="domain" description="F5/8 type C" evidence="9">
    <location>
        <begin position="152"/>
        <end position="302"/>
    </location>
</feature>
<dbReference type="PROSITE" id="PS50022">
    <property type="entry name" value="FA58C_3"/>
    <property type="match status" value="1"/>
</dbReference>
<dbReference type="Gene3D" id="2.60.120.260">
    <property type="entry name" value="Galactose-binding domain-like"/>
    <property type="match status" value="1"/>
</dbReference>
<dbReference type="Gene3D" id="2.10.25.10">
    <property type="entry name" value="Laminin"/>
    <property type="match status" value="1"/>
</dbReference>
<evidence type="ECO:0000256" key="3">
    <source>
        <dbReference type="ARBA" id="ARBA00022729"/>
    </source>
</evidence>
<keyword evidence="4" id="KW-0677">Repeat</keyword>
<dbReference type="RefSeq" id="XP_031564451.1">
    <property type="nucleotide sequence ID" value="XM_031708591.1"/>
</dbReference>
<evidence type="ECO:0000259" key="10">
    <source>
        <dbReference type="PROSITE" id="PS50026"/>
    </source>
</evidence>
<evidence type="ECO:0000313" key="12">
    <source>
        <dbReference type="RefSeq" id="XP_031564451.1"/>
    </source>
</evidence>
<dbReference type="KEGG" id="aten:116299875"/>
<dbReference type="AlphaFoldDB" id="A0A6P8IB48"/>
<dbReference type="InterPro" id="IPR000421">
    <property type="entry name" value="FA58C"/>
</dbReference>
<dbReference type="GO" id="GO:0048666">
    <property type="term" value="P:neuron development"/>
    <property type="evidence" value="ECO:0007669"/>
    <property type="project" value="UniProtKB-ARBA"/>
</dbReference>
<keyword evidence="2 7" id="KW-0245">EGF-like domain</keyword>
<dbReference type="SUPFAM" id="SSF49785">
    <property type="entry name" value="Galactose-binding domain-like"/>
    <property type="match status" value="1"/>
</dbReference>
<dbReference type="Proteomes" id="UP000515163">
    <property type="component" value="Unplaced"/>
</dbReference>
<dbReference type="PROSITE" id="PS50026">
    <property type="entry name" value="EGF_3"/>
    <property type="match status" value="1"/>
</dbReference>
<feature type="chain" id="PRO_5028036293" evidence="8">
    <location>
        <begin position="24"/>
        <end position="303"/>
    </location>
</feature>
<evidence type="ECO:0000256" key="2">
    <source>
        <dbReference type="ARBA" id="ARBA00022536"/>
    </source>
</evidence>
<dbReference type="SUPFAM" id="SSF57196">
    <property type="entry name" value="EGF/Laminin"/>
    <property type="match status" value="1"/>
</dbReference>
<organism evidence="11 12">
    <name type="scientific">Actinia tenebrosa</name>
    <name type="common">Australian red waratah sea anemone</name>
    <dbReference type="NCBI Taxonomy" id="6105"/>
    <lineage>
        <taxon>Eukaryota</taxon>
        <taxon>Metazoa</taxon>
        <taxon>Cnidaria</taxon>
        <taxon>Anthozoa</taxon>
        <taxon>Hexacorallia</taxon>
        <taxon>Actiniaria</taxon>
        <taxon>Actiniidae</taxon>
        <taxon>Actinia</taxon>
    </lineage>
</organism>
<evidence type="ECO:0000256" key="8">
    <source>
        <dbReference type="SAM" id="SignalP"/>
    </source>
</evidence>
<dbReference type="GO" id="GO:0042063">
    <property type="term" value="P:gliogenesis"/>
    <property type="evidence" value="ECO:0007669"/>
    <property type="project" value="UniProtKB-ARBA"/>
</dbReference>
<dbReference type="InParanoid" id="A0A6P8IB48"/>
<dbReference type="PANTHER" id="PTHR24543">
    <property type="entry name" value="MULTICOPPER OXIDASE-RELATED"/>
    <property type="match status" value="1"/>
</dbReference>
<dbReference type="Pfam" id="PF00008">
    <property type="entry name" value="EGF"/>
    <property type="match status" value="1"/>
</dbReference>
<dbReference type="InterPro" id="IPR008979">
    <property type="entry name" value="Galactose-bd-like_sf"/>
</dbReference>
<reference evidence="12" key="1">
    <citation type="submission" date="2025-08" db="UniProtKB">
        <authorList>
            <consortium name="RefSeq"/>
        </authorList>
    </citation>
    <scope>IDENTIFICATION</scope>
    <source>
        <tissue evidence="12">Tentacle</tissue>
    </source>
</reference>
<dbReference type="OrthoDB" id="5954950at2759"/>
<keyword evidence="6" id="KW-0325">Glycoprotein</keyword>
<protein>
    <submittedName>
        <fullName evidence="12">EGF-like repeat and discoidin I-like domain-containing protein 3</fullName>
    </submittedName>
</protein>
<dbReference type="Pfam" id="PF00754">
    <property type="entry name" value="F5_F8_type_C"/>
    <property type="match status" value="1"/>
</dbReference>
<sequence length="303" mass="34488">MAFESEITFLSLLVSFFIRFCESGCSEGLYFDKLPFRKFQLGNVIQTIFVEDEIDCFITCSRLPKCLSMNIADQKKQDGLLECILLRELAMPSSGLFMLSQIYHYYFRRFGEGMCATPRCKNGGVCITLVNDYRCHCRQTFAGKECELNLSCNASSALGMEDGTIPDQQLTASTTYDGRYLPAYGRLNFKANVSYNSGSWAPKTLDFNQWFQVDLGSVAKVTGVATQGNPIYATWITSYGLQYSVDNSHYEDYEKGKIFSGNSDQNTVVKNNVNPAIIARYIRIRPKTWYRYIRTRVELYGCK</sequence>
<evidence type="ECO:0000259" key="9">
    <source>
        <dbReference type="PROSITE" id="PS50022"/>
    </source>
</evidence>
<gene>
    <name evidence="12" type="primary">LOC116299875</name>
</gene>
<evidence type="ECO:0000256" key="4">
    <source>
        <dbReference type="ARBA" id="ARBA00022737"/>
    </source>
</evidence>
<evidence type="ECO:0000256" key="1">
    <source>
        <dbReference type="ARBA" id="ARBA00006373"/>
    </source>
</evidence>
<comment type="similarity">
    <text evidence="1">Belongs to the EGF domain peptide family.</text>
</comment>
<feature type="signal peptide" evidence="8">
    <location>
        <begin position="1"/>
        <end position="23"/>
    </location>
</feature>
<keyword evidence="5 7" id="KW-1015">Disulfide bond</keyword>
<dbReference type="InterPro" id="IPR000742">
    <property type="entry name" value="EGF"/>
</dbReference>
<evidence type="ECO:0000256" key="5">
    <source>
        <dbReference type="ARBA" id="ARBA00023157"/>
    </source>
</evidence>
<dbReference type="CDD" id="cd00054">
    <property type="entry name" value="EGF_CA"/>
    <property type="match status" value="1"/>
</dbReference>
<dbReference type="GO" id="GO:0005886">
    <property type="term" value="C:plasma membrane"/>
    <property type="evidence" value="ECO:0007669"/>
    <property type="project" value="UniProtKB-ARBA"/>
</dbReference>
<evidence type="ECO:0000256" key="6">
    <source>
        <dbReference type="ARBA" id="ARBA00023180"/>
    </source>
</evidence>
<keyword evidence="3 8" id="KW-0732">Signal</keyword>
<dbReference type="GeneID" id="116299875"/>
<feature type="domain" description="EGF-like" evidence="10">
    <location>
        <begin position="111"/>
        <end position="147"/>
    </location>
</feature>
<evidence type="ECO:0000313" key="11">
    <source>
        <dbReference type="Proteomes" id="UP000515163"/>
    </source>
</evidence>
<dbReference type="CDD" id="cd00057">
    <property type="entry name" value="FA58C"/>
    <property type="match status" value="1"/>
</dbReference>
<dbReference type="GO" id="GO:0000902">
    <property type="term" value="P:cell morphogenesis"/>
    <property type="evidence" value="ECO:0007669"/>
    <property type="project" value="UniProtKB-ARBA"/>
</dbReference>
<dbReference type="SMART" id="SM00181">
    <property type="entry name" value="EGF"/>
    <property type="match status" value="1"/>
</dbReference>
<evidence type="ECO:0000256" key="7">
    <source>
        <dbReference type="PROSITE-ProRule" id="PRU00076"/>
    </source>
</evidence>
<dbReference type="PROSITE" id="PS00022">
    <property type="entry name" value="EGF_1"/>
    <property type="match status" value="1"/>
</dbReference>
<accession>A0A6P8IB48</accession>
<keyword evidence="11" id="KW-1185">Reference proteome</keyword>
<dbReference type="FunFam" id="2.60.120.260:FF:000002">
    <property type="entry name" value="Coagulation factor VIII"/>
    <property type="match status" value="1"/>
</dbReference>
<dbReference type="SMART" id="SM00231">
    <property type="entry name" value="FA58C"/>
    <property type="match status" value="1"/>
</dbReference>